<sequence length="276" mass="30966">MAREALGRGLAALLEGADATVESELTELPVLQVRPNPFQPRQHFDPERLRELADSIRQQGVIQPIIVRRGAEGFELLAGERRLRAAQMAGYETIPALVKSANDQEALEVALLENLQREDLNPVEEARAYQRLQTEFQLTQDEVAQRVGRDRSSVTNILRLLKLPPSLQADIEAGRLSMGHARALLALDSEEAQRRLRDQILADGLSVRETENQVRAEKRRRVAKPAKPAHLEAVEQALHRRFGAQVAIKPGRKRGKIEITYQGEEDLQRLLSLLNG</sequence>
<dbReference type="InterPro" id="IPR004437">
    <property type="entry name" value="ParB/RepB/Spo0J"/>
</dbReference>
<dbReference type="Gene3D" id="1.10.10.2830">
    <property type="match status" value="1"/>
</dbReference>
<evidence type="ECO:0000313" key="5">
    <source>
        <dbReference type="EMBL" id="ETW98107.1"/>
    </source>
</evidence>
<reference evidence="5 6" key="1">
    <citation type="journal article" date="2014" name="Nature">
        <title>An environmental bacterial taxon with a large and distinct metabolic repertoire.</title>
        <authorList>
            <person name="Wilson M.C."/>
            <person name="Mori T."/>
            <person name="Ruckert C."/>
            <person name="Uria A.R."/>
            <person name="Helf M.J."/>
            <person name="Takada K."/>
            <person name="Gernert C."/>
            <person name="Steffens U.A."/>
            <person name="Heycke N."/>
            <person name="Schmitt S."/>
            <person name="Rinke C."/>
            <person name="Helfrich E.J."/>
            <person name="Brachmann A.O."/>
            <person name="Gurgui C."/>
            <person name="Wakimoto T."/>
            <person name="Kracht M."/>
            <person name="Crusemann M."/>
            <person name="Hentschel U."/>
            <person name="Abe I."/>
            <person name="Matsunaga S."/>
            <person name="Kalinowski J."/>
            <person name="Takeyama H."/>
            <person name="Piel J."/>
        </authorList>
    </citation>
    <scope>NUCLEOTIDE SEQUENCE [LARGE SCALE GENOMIC DNA]</scope>
    <source>
        <strain evidence="6">TSY2</strain>
    </source>
</reference>
<gene>
    <name evidence="5" type="ORF">ETSY2_43300</name>
</gene>
<feature type="domain" description="ParB-like N-terminal" evidence="4">
    <location>
        <begin position="26"/>
        <end position="115"/>
    </location>
</feature>
<dbReference type="InterPro" id="IPR041468">
    <property type="entry name" value="HTH_ParB/Spo0J"/>
</dbReference>
<dbReference type="PATRIC" id="fig|1429439.4.peg.7241"/>
<keyword evidence="3" id="KW-0238">DNA-binding</keyword>
<dbReference type="AlphaFoldDB" id="W4LJE5"/>
<dbReference type="Gene3D" id="3.90.1530.30">
    <property type="match status" value="1"/>
</dbReference>
<dbReference type="InterPro" id="IPR036086">
    <property type="entry name" value="ParB/Sulfiredoxin_sf"/>
</dbReference>
<dbReference type="EMBL" id="AZHX01001978">
    <property type="protein sequence ID" value="ETW98107.1"/>
    <property type="molecule type" value="Genomic_DNA"/>
</dbReference>
<dbReference type="PANTHER" id="PTHR33375">
    <property type="entry name" value="CHROMOSOME-PARTITIONING PROTEIN PARB-RELATED"/>
    <property type="match status" value="1"/>
</dbReference>
<dbReference type="SUPFAM" id="SSF109709">
    <property type="entry name" value="KorB DNA-binding domain-like"/>
    <property type="match status" value="1"/>
</dbReference>
<dbReference type="SUPFAM" id="SSF110849">
    <property type="entry name" value="ParB/Sulfiredoxin"/>
    <property type="match status" value="1"/>
</dbReference>
<keyword evidence="6" id="KW-1185">Reference proteome</keyword>
<comment type="caution">
    <text evidence="5">The sequence shown here is derived from an EMBL/GenBank/DDBJ whole genome shotgun (WGS) entry which is preliminary data.</text>
</comment>
<dbReference type="GO" id="GO:0003677">
    <property type="term" value="F:DNA binding"/>
    <property type="evidence" value="ECO:0007669"/>
    <property type="project" value="UniProtKB-KW"/>
</dbReference>
<dbReference type="InterPro" id="IPR003115">
    <property type="entry name" value="ParB_N"/>
</dbReference>
<dbReference type="GO" id="GO:0007059">
    <property type="term" value="P:chromosome segregation"/>
    <property type="evidence" value="ECO:0007669"/>
    <property type="project" value="UniProtKB-KW"/>
</dbReference>
<dbReference type="NCBIfam" id="TIGR00180">
    <property type="entry name" value="parB_part"/>
    <property type="match status" value="1"/>
</dbReference>
<dbReference type="InterPro" id="IPR050336">
    <property type="entry name" value="Chromosome_partition/occlusion"/>
</dbReference>
<protein>
    <recommendedName>
        <fullName evidence="4">ParB-like N-terminal domain-containing protein</fullName>
    </recommendedName>
</protein>
<evidence type="ECO:0000313" key="6">
    <source>
        <dbReference type="Proteomes" id="UP000019140"/>
    </source>
</evidence>
<name>W4LJE5_9BACT</name>
<dbReference type="FunFam" id="3.90.1530.30:FF:000001">
    <property type="entry name" value="Chromosome partitioning protein ParB"/>
    <property type="match status" value="1"/>
</dbReference>
<dbReference type="PANTHER" id="PTHR33375:SF1">
    <property type="entry name" value="CHROMOSOME-PARTITIONING PROTEIN PARB-RELATED"/>
    <property type="match status" value="1"/>
</dbReference>
<dbReference type="Pfam" id="PF02195">
    <property type="entry name" value="ParB_N"/>
    <property type="match status" value="1"/>
</dbReference>
<dbReference type="GO" id="GO:0005694">
    <property type="term" value="C:chromosome"/>
    <property type="evidence" value="ECO:0007669"/>
    <property type="project" value="TreeGrafter"/>
</dbReference>
<dbReference type="CDD" id="cd16393">
    <property type="entry name" value="SPO0J_N"/>
    <property type="match status" value="1"/>
</dbReference>
<evidence type="ECO:0000256" key="3">
    <source>
        <dbReference type="ARBA" id="ARBA00023125"/>
    </source>
</evidence>
<organism evidence="5 6">
    <name type="scientific">Candidatus Entotheonella gemina</name>
    <dbReference type="NCBI Taxonomy" id="1429439"/>
    <lineage>
        <taxon>Bacteria</taxon>
        <taxon>Pseudomonadati</taxon>
        <taxon>Nitrospinota/Tectimicrobiota group</taxon>
        <taxon>Candidatus Tectimicrobiota</taxon>
        <taxon>Candidatus Entotheonellia</taxon>
        <taxon>Candidatus Entotheonellales</taxon>
        <taxon>Candidatus Entotheonellaceae</taxon>
        <taxon>Candidatus Entotheonella</taxon>
    </lineage>
</organism>
<evidence type="ECO:0000256" key="2">
    <source>
        <dbReference type="ARBA" id="ARBA00022829"/>
    </source>
</evidence>
<accession>W4LJE5</accession>
<dbReference type="FunFam" id="1.10.10.2830:FF:000001">
    <property type="entry name" value="Chromosome partitioning protein ParB"/>
    <property type="match status" value="1"/>
</dbReference>
<dbReference type="InterPro" id="IPR057240">
    <property type="entry name" value="ParB_dimer_C"/>
</dbReference>
<dbReference type="Pfam" id="PF23552">
    <property type="entry name" value="ParB_C"/>
    <property type="match status" value="1"/>
</dbReference>
<evidence type="ECO:0000256" key="1">
    <source>
        <dbReference type="ARBA" id="ARBA00006295"/>
    </source>
</evidence>
<proteinExistence type="inferred from homology"/>
<keyword evidence="2" id="KW-0159">Chromosome partition</keyword>
<comment type="similarity">
    <text evidence="1">Belongs to the ParB family.</text>
</comment>
<dbReference type="HOGENOM" id="CLU_023853_0_1_7"/>
<dbReference type="Proteomes" id="UP000019140">
    <property type="component" value="Unassembled WGS sequence"/>
</dbReference>
<dbReference type="SMART" id="SM00470">
    <property type="entry name" value="ParB"/>
    <property type="match status" value="1"/>
</dbReference>
<dbReference type="Pfam" id="PF17762">
    <property type="entry name" value="HTH_ParB"/>
    <property type="match status" value="1"/>
</dbReference>
<evidence type="ECO:0000259" key="4">
    <source>
        <dbReference type="SMART" id="SM00470"/>
    </source>
</evidence>